<protein>
    <recommendedName>
        <fullName evidence="4">DUF3077 domain-containing protein</fullName>
    </recommendedName>
</protein>
<sequence length="100" mass="10667">MKKLVPDPPSSDLSNATTADTPFGTNRMFAVRAGIPAEEALLHACHLLQCAEATVHDAVDHLTLNDRSLMCGAGQHIEIARALIDAVLDGVGVQRIFTPH</sequence>
<dbReference type="AlphaFoldDB" id="A0A077F8R6"/>
<accession>A0A077F8R6</accession>
<dbReference type="HOGENOM" id="CLU_135627_0_1_6"/>
<evidence type="ECO:0000313" key="2">
    <source>
        <dbReference type="EMBL" id="AIL61788.1"/>
    </source>
</evidence>
<evidence type="ECO:0000256" key="1">
    <source>
        <dbReference type="SAM" id="MobiDB-lite"/>
    </source>
</evidence>
<feature type="region of interest" description="Disordered" evidence="1">
    <location>
        <begin position="1"/>
        <end position="21"/>
    </location>
</feature>
<dbReference type="OrthoDB" id="6897756at2"/>
<dbReference type="Proteomes" id="UP000028931">
    <property type="component" value="Chromosome"/>
</dbReference>
<dbReference type="RefSeq" id="WP_075226519.1">
    <property type="nucleotide sequence ID" value="NZ_CP009048.1"/>
</dbReference>
<dbReference type="Pfam" id="PF19619">
    <property type="entry name" value="DUF6124"/>
    <property type="match status" value="1"/>
</dbReference>
<dbReference type="EMBL" id="CP009048">
    <property type="protein sequence ID" value="AIL61788.1"/>
    <property type="molecule type" value="Genomic_DNA"/>
</dbReference>
<evidence type="ECO:0008006" key="4">
    <source>
        <dbReference type="Google" id="ProtNLM"/>
    </source>
</evidence>
<proteinExistence type="predicted"/>
<evidence type="ECO:0000313" key="3">
    <source>
        <dbReference type="Proteomes" id="UP000028931"/>
    </source>
</evidence>
<dbReference type="KEGG" id="palk:PSAKL28_25910"/>
<name>A0A077F8R6_9PSED</name>
<reference evidence="2 3" key="1">
    <citation type="submission" date="2014-07" db="EMBL/GenBank/DDBJ databases">
        <authorList>
            <person name="Lee K."/>
            <person name="Lim J.Y."/>
            <person name="Hwang I."/>
        </authorList>
    </citation>
    <scope>NUCLEOTIDE SEQUENCE [LARGE SCALE GENOMIC DNA]</scope>
    <source>
        <strain evidence="2 3">KL28</strain>
    </source>
</reference>
<feature type="compositionally biased region" description="Polar residues" evidence="1">
    <location>
        <begin position="11"/>
        <end position="21"/>
    </location>
</feature>
<organism evidence="2 3">
    <name type="scientific">Pseudomonas alkylphenolica</name>
    <dbReference type="NCBI Taxonomy" id="237609"/>
    <lineage>
        <taxon>Bacteria</taxon>
        <taxon>Pseudomonadati</taxon>
        <taxon>Pseudomonadota</taxon>
        <taxon>Gammaproteobacteria</taxon>
        <taxon>Pseudomonadales</taxon>
        <taxon>Pseudomonadaceae</taxon>
        <taxon>Pseudomonas</taxon>
    </lineage>
</organism>
<gene>
    <name evidence="2" type="ORF">PSAKL28_25910</name>
</gene>